<dbReference type="STRING" id="470453.B0680_02260"/>
<feature type="binding site" evidence="10">
    <location>
        <position position="144"/>
    </location>
    <ligand>
        <name>Zn(2+)</name>
        <dbReference type="ChEBI" id="CHEBI:29105"/>
        <label>2</label>
    </ligand>
</feature>
<sequence length="354" mass="38608">MTTTLTLIQPDDWHIHLRDGDALATTVPHAAGSFNRVICMPNLVPPVKTTEQAIAYRERILDALMASDLAQARKDAFDPRMVLYLTDHTTSDDIRAAVASGVVSAVKLYPAGATTNSADGVTDIKGRYSVFETMQEIGLPLLVHGEVTHSDIDIFDREKRFLDDVLSDIISHFPSLKVVCEHITTSDAADFVLAQADNVAATITPQHLLFNRNHLLVGGVKPHYYCLPILKRQSHQQRLLQVATSGNPKFFLGTDSAPHATHTKESACGCAGCYSAVHALPLYAAAFEQMNALDKLENFASVFGANFYGLPVNTSTITLIKQAQTIPTSYTYLGDKTLTPLLAGTDIDWQVVSQ</sequence>
<dbReference type="GO" id="GO:0008270">
    <property type="term" value="F:zinc ion binding"/>
    <property type="evidence" value="ECO:0007669"/>
    <property type="project" value="UniProtKB-UniRule"/>
</dbReference>
<dbReference type="PIRSF" id="PIRSF001237">
    <property type="entry name" value="DHOdimr"/>
    <property type="match status" value="1"/>
</dbReference>
<evidence type="ECO:0000256" key="7">
    <source>
        <dbReference type="ARBA" id="ARBA00022833"/>
    </source>
</evidence>
<feature type="binding site" evidence="10">
    <location>
        <position position="182"/>
    </location>
    <ligand>
        <name>Zn(2+)</name>
        <dbReference type="ChEBI" id="CHEBI:29105"/>
        <label>2</label>
    </ligand>
</feature>
<comment type="cofactor">
    <cofactor evidence="10 11">
        <name>Zn(2+)</name>
        <dbReference type="ChEBI" id="CHEBI:29105"/>
    </cofactor>
    <text evidence="10 11">Binds 2 Zn(2+) ions per subunit.</text>
</comment>
<feature type="modified residue" description="N6-carboxylysine" evidence="10">
    <location>
        <position position="107"/>
    </location>
</feature>
<keyword evidence="6 10" id="KW-0378">Hydrolase</keyword>
<dbReference type="HAMAP" id="MF_00219">
    <property type="entry name" value="PyrC_classII"/>
    <property type="match status" value="1"/>
</dbReference>
<feature type="binding site" evidence="10">
    <location>
        <position position="144"/>
    </location>
    <ligand>
        <name>substrate</name>
    </ligand>
</feature>
<dbReference type="InterPro" id="IPR006680">
    <property type="entry name" value="Amidohydro-rel"/>
</dbReference>
<protein>
    <recommendedName>
        <fullName evidence="4 10">Dihydroorotase</fullName>
        <shortName evidence="10">DHOase</shortName>
        <ecNumber evidence="4 10">3.5.2.3</ecNumber>
    </recommendedName>
</protein>
<dbReference type="InterPro" id="IPR002195">
    <property type="entry name" value="Dihydroorotase_CS"/>
</dbReference>
<feature type="binding site" evidence="10">
    <location>
        <position position="16"/>
    </location>
    <ligand>
        <name>Zn(2+)</name>
        <dbReference type="ChEBI" id="CHEBI:29105"/>
        <label>1</label>
    </ligand>
</feature>
<comment type="function">
    <text evidence="1 10">Catalyzes the reversible cyclization of carbamoyl aspartate to dihydroorotate.</text>
</comment>
<feature type="binding site" evidence="10">
    <location>
        <position position="259"/>
    </location>
    <ligand>
        <name>substrate</name>
    </ligand>
</feature>
<evidence type="ECO:0000259" key="12">
    <source>
        <dbReference type="Pfam" id="PF01979"/>
    </source>
</evidence>
<reference evidence="13 14" key="1">
    <citation type="submission" date="2017-02" db="EMBL/GenBank/DDBJ databases">
        <title>Draft genome sequence of Moraxella pluranimalium CCUG 54913T type strain.</title>
        <authorList>
            <person name="Salva-Serra F."/>
            <person name="Engstrom-Jakobsson H."/>
            <person name="Thorell K."/>
            <person name="Jaen-Luchoro D."/>
            <person name="Gonzales-Siles L."/>
            <person name="Karlsson R."/>
            <person name="Yazdan S."/>
            <person name="Boulund F."/>
            <person name="Johnning A."/>
            <person name="Engstrand L."/>
            <person name="Kristiansson E."/>
            <person name="Moore E."/>
        </authorList>
    </citation>
    <scope>NUCLEOTIDE SEQUENCE [LARGE SCALE GENOMIC DNA]</scope>
    <source>
        <strain evidence="13 14">CCUG 54913</strain>
    </source>
</reference>
<dbReference type="EC" id="3.5.2.3" evidence="4 10"/>
<feature type="binding site" evidence="10">
    <location>
        <position position="14"/>
    </location>
    <ligand>
        <name>Zn(2+)</name>
        <dbReference type="ChEBI" id="CHEBI:29105"/>
        <label>1</label>
    </ligand>
</feature>
<dbReference type="EMBL" id="MUYU01000006">
    <property type="protein sequence ID" value="OOS25669.1"/>
    <property type="molecule type" value="Genomic_DNA"/>
</dbReference>
<dbReference type="PROSITE" id="PS00482">
    <property type="entry name" value="DIHYDROOROTASE_1"/>
    <property type="match status" value="1"/>
</dbReference>
<dbReference type="UniPathway" id="UPA00070">
    <property type="reaction ID" value="UER00117"/>
</dbReference>
<dbReference type="NCBIfam" id="TIGR00856">
    <property type="entry name" value="pyrC_dimer"/>
    <property type="match status" value="1"/>
</dbReference>
<evidence type="ECO:0000256" key="6">
    <source>
        <dbReference type="ARBA" id="ARBA00022801"/>
    </source>
</evidence>
<dbReference type="PANTHER" id="PTHR43137:SF1">
    <property type="entry name" value="DIHYDROOROTASE"/>
    <property type="match status" value="1"/>
</dbReference>
<proteinExistence type="inferred from homology"/>
<comment type="similarity">
    <text evidence="3 10 11">Belongs to the metallo-dependent hydrolases superfamily. DHOase family. Class II DHOase subfamily.</text>
</comment>
<keyword evidence="5 10" id="KW-0479">Metal-binding</keyword>
<feature type="domain" description="Amidohydrolase-related" evidence="12">
    <location>
        <begin position="12"/>
        <end position="328"/>
    </location>
</feature>
<evidence type="ECO:0000256" key="10">
    <source>
        <dbReference type="HAMAP-Rule" id="MF_00219"/>
    </source>
</evidence>
<keyword evidence="7 10" id="KW-0862">Zinc</keyword>
<evidence type="ECO:0000256" key="4">
    <source>
        <dbReference type="ARBA" id="ARBA00012860"/>
    </source>
</evidence>
<keyword evidence="14" id="KW-1185">Reference proteome</keyword>
<dbReference type="Gene3D" id="3.20.20.140">
    <property type="entry name" value="Metal-dependent hydrolases"/>
    <property type="match status" value="1"/>
</dbReference>
<dbReference type="CDD" id="cd01294">
    <property type="entry name" value="DHOase"/>
    <property type="match status" value="1"/>
</dbReference>
<feature type="binding site" description="via carbamate group" evidence="10">
    <location>
        <position position="107"/>
    </location>
    <ligand>
        <name>Zn(2+)</name>
        <dbReference type="ChEBI" id="CHEBI:29105"/>
        <label>2</label>
    </ligand>
</feature>
<comment type="pathway">
    <text evidence="2 10 11">Pyrimidine metabolism; UMP biosynthesis via de novo pathway; (S)-dihydroorotate from bicarbonate: step 3/3.</text>
</comment>
<feature type="binding site" evidence="10">
    <location>
        <position position="255"/>
    </location>
    <ligand>
        <name>Zn(2+)</name>
        <dbReference type="ChEBI" id="CHEBI:29105"/>
        <label>1</label>
    </ligand>
</feature>
<comment type="subunit">
    <text evidence="10">Homodimer.</text>
</comment>
<accession>A0A1T0CTX9</accession>
<feature type="binding site" evidence="10">
    <location>
        <position position="42"/>
    </location>
    <ligand>
        <name>substrate</name>
    </ligand>
</feature>
<evidence type="ECO:0000256" key="8">
    <source>
        <dbReference type="ARBA" id="ARBA00022975"/>
    </source>
</evidence>
<dbReference type="GO" id="GO:0044205">
    <property type="term" value="P:'de novo' UMP biosynthetic process"/>
    <property type="evidence" value="ECO:0007669"/>
    <property type="project" value="UniProtKB-UniRule"/>
</dbReference>
<dbReference type="OrthoDB" id="9808095at2"/>
<comment type="catalytic activity">
    <reaction evidence="9 10 11">
        <text>(S)-dihydroorotate + H2O = N-carbamoyl-L-aspartate + H(+)</text>
        <dbReference type="Rhea" id="RHEA:24296"/>
        <dbReference type="ChEBI" id="CHEBI:15377"/>
        <dbReference type="ChEBI" id="CHEBI:15378"/>
        <dbReference type="ChEBI" id="CHEBI:30864"/>
        <dbReference type="ChEBI" id="CHEBI:32814"/>
        <dbReference type="EC" id="3.5.2.3"/>
    </reaction>
</comment>
<gene>
    <name evidence="10" type="primary">pyrC</name>
    <name evidence="13" type="ORF">B0680_02260</name>
</gene>
<feature type="binding site" evidence="10">
    <location>
        <position position="271"/>
    </location>
    <ligand>
        <name>substrate</name>
    </ligand>
</feature>
<keyword evidence="8 10" id="KW-0665">Pyrimidine biosynthesis</keyword>
<evidence type="ECO:0000256" key="2">
    <source>
        <dbReference type="ARBA" id="ARBA00004880"/>
    </source>
</evidence>
<dbReference type="PANTHER" id="PTHR43137">
    <property type="entry name" value="DIHYDROOROTASE"/>
    <property type="match status" value="1"/>
</dbReference>
<organism evidence="13 14">
    <name type="scientific">Moraxella pluranimalium</name>
    <dbReference type="NCBI Taxonomy" id="470453"/>
    <lineage>
        <taxon>Bacteria</taxon>
        <taxon>Pseudomonadati</taxon>
        <taxon>Pseudomonadota</taxon>
        <taxon>Gammaproteobacteria</taxon>
        <taxon>Moraxellales</taxon>
        <taxon>Moraxellaceae</taxon>
        <taxon>Moraxella</taxon>
    </lineage>
</organism>
<dbReference type="Proteomes" id="UP000189800">
    <property type="component" value="Unassembled WGS sequence"/>
</dbReference>
<evidence type="ECO:0000256" key="11">
    <source>
        <dbReference type="RuleBase" id="RU003440"/>
    </source>
</evidence>
<comment type="caution">
    <text evidence="13">The sequence shown here is derived from an EMBL/GenBank/DDBJ whole genome shotgun (WGS) entry which is preliminary data.</text>
</comment>
<evidence type="ECO:0000256" key="3">
    <source>
        <dbReference type="ARBA" id="ARBA00005631"/>
    </source>
</evidence>
<evidence type="ECO:0000256" key="5">
    <source>
        <dbReference type="ARBA" id="ARBA00022723"/>
    </source>
</evidence>
<feature type="binding site" description="via carbamate group" evidence="10">
    <location>
        <position position="107"/>
    </location>
    <ligand>
        <name>Zn(2+)</name>
        <dbReference type="ChEBI" id="CHEBI:29105"/>
        <label>1</label>
    </ligand>
</feature>
<name>A0A1T0CTX9_9GAMM</name>
<dbReference type="GO" id="GO:0006207">
    <property type="term" value="P:'de novo' pyrimidine nucleobase biosynthetic process"/>
    <property type="evidence" value="ECO:0007669"/>
    <property type="project" value="TreeGrafter"/>
</dbReference>
<feature type="binding site" evidence="10">
    <location>
        <position position="227"/>
    </location>
    <ligand>
        <name>substrate</name>
    </ligand>
</feature>
<dbReference type="RefSeq" id="WP_078253425.1">
    <property type="nucleotide sequence ID" value="NZ_MUYU01000006.1"/>
</dbReference>
<evidence type="ECO:0000313" key="14">
    <source>
        <dbReference type="Proteomes" id="UP000189800"/>
    </source>
</evidence>
<dbReference type="GO" id="GO:0005829">
    <property type="term" value="C:cytosol"/>
    <property type="evidence" value="ECO:0007669"/>
    <property type="project" value="TreeGrafter"/>
</dbReference>
<feature type="binding site" evidence="10">
    <location>
        <begin position="16"/>
        <end position="18"/>
    </location>
    <ligand>
        <name>substrate</name>
    </ligand>
</feature>
<dbReference type="AlphaFoldDB" id="A0A1T0CTX9"/>
<dbReference type="Pfam" id="PF01979">
    <property type="entry name" value="Amidohydro_1"/>
    <property type="match status" value="1"/>
</dbReference>
<feature type="active site" evidence="10">
    <location>
        <position position="255"/>
    </location>
</feature>
<evidence type="ECO:0000256" key="9">
    <source>
        <dbReference type="ARBA" id="ARBA00048492"/>
    </source>
</evidence>
<dbReference type="FunFam" id="3.20.20.140:FF:000006">
    <property type="entry name" value="Dihydroorotase"/>
    <property type="match status" value="1"/>
</dbReference>
<evidence type="ECO:0000313" key="13">
    <source>
        <dbReference type="EMBL" id="OOS25669.1"/>
    </source>
</evidence>
<dbReference type="InterPro" id="IPR032466">
    <property type="entry name" value="Metal_Hydrolase"/>
</dbReference>
<evidence type="ECO:0000256" key="1">
    <source>
        <dbReference type="ARBA" id="ARBA00002368"/>
    </source>
</evidence>
<dbReference type="InterPro" id="IPR004721">
    <property type="entry name" value="DHOdimr"/>
</dbReference>
<dbReference type="PROSITE" id="PS00483">
    <property type="entry name" value="DIHYDROOROTASE_2"/>
    <property type="match status" value="1"/>
</dbReference>
<dbReference type="GO" id="GO:0004151">
    <property type="term" value="F:dihydroorotase activity"/>
    <property type="evidence" value="ECO:0007669"/>
    <property type="project" value="UniProtKB-UniRule"/>
</dbReference>
<dbReference type="SUPFAM" id="SSF51556">
    <property type="entry name" value="Metallo-dependent hydrolases"/>
    <property type="match status" value="1"/>
</dbReference>